<reference evidence="2" key="1">
    <citation type="journal article" date="2016" name="Nature">
        <title>The genome of the seagrass Zostera marina reveals angiosperm adaptation to the sea.</title>
        <authorList>
            <person name="Olsen J.L."/>
            <person name="Rouze P."/>
            <person name="Verhelst B."/>
            <person name="Lin Y.-C."/>
            <person name="Bayer T."/>
            <person name="Collen J."/>
            <person name="Dattolo E."/>
            <person name="De Paoli E."/>
            <person name="Dittami S."/>
            <person name="Maumus F."/>
            <person name="Michel G."/>
            <person name="Kersting A."/>
            <person name="Lauritano C."/>
            <person name="Lohaus R."/>
            <person name="Toepel M."/>
            <person name="Tonon T."/>
            <person name="Vanneste K."/>
            <person name="Amirebrahimi M."/>
            <person name="Brakel J."/>
            <person name="Bostroem C."/>
            <person name="Chovatia M."/>
            <person name="Grimwood J."/>
            <person name="Jenkins J.W."/>
            <person name="Jueterbock A."/>
            <person name="Mraz A."/>
            <person name="Stam W.T."/>
            <person name="Tice H."/>
            <person name="Bornberg-Bauer E."/>
            <person name="Green P.J."/>
            <person name="Pearson G.A."/>
            <person name="Procaccini G."/>
            <person name="Duarte C.M."/>
            <person name="Schmutz J."/>
            <person name="Reusch T.B.H."/>
            <person name="Van de Peer Y."/>
        </authorList>
    </citation>
    <scope>NUCLEOTIDE SEQUENCE [LARGE SCALE GENOMIC DNA]</scope>
    <source>
        <strain evidence="2">cv. Finnish</strain>
    </source>
</reference>
<keyword evidence="2" id="KW-1185">Reference proteome</keyword>
<dbReference type="EMBL" id="LFYR01000788">
    <property type="protein sequence ID" value="KMZ69136.1"/>
    <property type="molecule type" value="Genomic_DNA"/>
</dbReference>
<sequence length="77" mass="8777">MKPIPCVNVLKKISSGGEDYKPDISIAKYSQFLHLFEQSSLPLGENKWNTTKIVVITKTRINPKTLRFKVVSDLRSE</sequence>
<comment type="caution">
    <text evidence="1">The sequence shown here is derived from an EMBL/GenBank/DDBJ whole genome shotgun (WGS) entry which is preliminary data.</text>
</comment>
<dbReference type="AlphaFoldDB" id="A0A0K9PJL1"/>
<evidence type="ECO:0000313" key="2">
    <source>
        <dbReference type="Proteomes" id="UP000036987"/>
    </source>
</evidence>
<gene>
    <name evidence="1" type="ORF">ZOSMA_220G00100</name>
</gene>
<protein>
    <submittedName>
        <fullName evidence="1">Uncharacterized protein</fullName>
    </submittedName>
</protein>
<organism evidence="1 2">
    <name type="scientific">Zostera marina</name>
    <name type="common">Eelgrass</name>
    <dbReference type="NCBI Taxonomy" id="29655"/>
    <lineage>
        <taxon>Eukaryota</taxon>
        <taxon>Viridiplantae</taxon>
        <taxon>Streptophyta</taxon>
        <taxon>Embryophyta</taxon>
        <taxon>Tracheophyta</taxon>
        <taxon>Spermatophyta</taxon>
        <taxon>Magnoliopsida</taxon>
        <taxon>Liliopsida</taxon>
        <taxon>Zosteraceae</taxon>
        <taxon>Zostera</taxon>
    </lineage>
</organism>
<evidence type="ECO:0000313" key="1">
    <source>
        <dbReference type="EMBL" id="KMZ69136.1"/>
    </source>
</evidence>
<dbReference type="Proteomes" id="UP000036987">
    <property type="component" value="Unassembled WGS sequence"/>
</dbReference>
<proteinExistence type="predicted"/>
<accession>A0A0K9PJL1</accession>
<name>A0A0K9PJL1_ZOSMR</name>